<evidence type="ECO:0000313" key="9">
    <source>
        <dbReference type="EMBL" id="AOS47342.1"/>
    </source>
</evidence>
<dbReference type="PRINTS" id="PR00069">
    <property type="entry name" value="ALDKETRDTASE"/>
</dbReference>
<reference evidence="9 10" key="1">
    <citation type="submission" date="2016-09" db="EMBL/GenBank/DDBJ databases">
        <title>Complete genome sequence of Actinomyces hongkongensis HKU8.</title>
        <authorList>
            <person name="Gao Y.-X."/>
            <person name="Zhou Y.-Y."/>
            <person name="Xie Y."/>
            <person name="Wang M."/>
            <person name="Wang S.-J."/>
            <person name="Shen S.-G."/>
        </authorList>
    </citation>
    <scope>NUCLEOTIDE SEQUENCE [LARGE SCALE GENOMIC DNA]</scope>
    <source>
        <strain evidence="9 10">HKU8</strain>
    </source>
</reference>
<dbReference type="InterPro" id="IPR018170">
    <property type="entry name" value="Aldo/ket_reductase_CS"/>
</dbReference>
<feature type="active site" description="Proton donor" evidence="4">
    <location>
        <position position="53"/>
    </location>
</feature>
<protein>
    <submittedName>
        <fullName evidence="9">2,5-diketo-D-gluconic acid reductase</fullName>
    </submittedName>
</protein>
<dbReference type="SUPFAM" id="SSF51430">
    <property type="entry name" value="NAD(P)-linked oxidoreductase"/>
    <property type="match status" value="1"/>
</dbReference>
<evidence type="ECO:0000313" key="10">
    <source>
        <dbReference type="Proteomes" id="UP000095214"/>
    </source>
</evidence>
<dbReference type="PIRSF" id="PIRSF000097">
    <property type="entry name" value="AKR"/>
    <property type="match status" value="1"/>
</dbReference>
<sequence length="281" mass="30894">MNELTVPSYVLNDGSDLPAVGFGTYGLRGSGGVDAMVSAVRTGYRLLDSAFNYENEGILGEAARRCGVPREELRLVSKLPGRCQHYDRAVATVEESLLRAGLDYWDMYLIHWPNPGRGLYVEAFGALVDLRGRGLIRSVGVCNFLPEHIDRLRDEVGALPSVNQIELHPYFPQADALAYHASVGVRTQSWSPLARKLKAVEDPAITALADEAGVSPARLILRWHYQLGTIPLPKSATPSRQAANLDVFGFSLTEEQMGRISALGRPDGRQADQDPARYEEF</sequence>
<dbReference type="STRING" id="178339.BH719_05245"/>
<dbReference type="InterPro" id="IPR036812">
    <property type="entry name" value="NAD(P)_OxRdtase_dom_sf"/>
</dbReference>
<evidence type="ECO:0000256" key="7">
    <source>
        <dbReference type="SAM" id="MobiDB-lite"/>
    </source>
</evidence>
<dbReference type="PROSITE" id="PS00063">
    <property type="entry name" value="ALDOKETO_REDUCTASE_3"/>
    <property type="match status" value="1"/>
</dbReference>
<comment type="similarity">
    <text evidence="1">Belongs to the aldo/keto reductase family.</text>
</comment>
<evidence type="ECO:0000256" key="2">
    <source>
        <dbReference type="ARBA" id="ARBA00022857"/>
    </source>
</evidence>
<dbReference type="OrthoDB" id="9804790at2"/>
<feature type="region of interest" description="Disordered" evidence="7">
    <location>
        <begin position="261"/>
        <end position="281"/>
    </location>
</feature>
<dbReference type="InterPro" id="IPR020471">
    <property type="entry name" value="AKR"/>
</dbReference>
<dbReference type="PANTHER" id="PTHR43827:SF3">
    <property type="entry name" value="NADP-DEPENDENT OXIDOREDUCTASE DOMAIN-CONTAINING PROTEIN"/>
    <property type="match status" value="1"/>
</dbReference>
<dbReference type="Gene3D" id="3.20.20.100">
    <property type="entry name" value="NADP-dependent oxidoreductase domain"/>
    <property type="match status" value="1"/>
</dbReference>
<accession>A0A1D8B2J0</accession>
<dbReference type="RefSeq" id="WP_009743731.1">
    <property type="nucleotide sequence ID" value="NZ_CP017298.1"/>
</dbReference>
<organism evidence="9 10">
    <name type="scientific">Pauljensenia hongkongensis</name>
    <dbReference type="NCBI Taxonomy" id="178339"/>
    <lineage>
        <taxon>Bacteria</taxon>
        <taxon>Bacillati</taxon>
        <taxon>Actinomycetota</taxon>
        <taxon>Actinomycetes</taxon>
        <taxon>Actinomycetales</taxon>
        <taxon>Actinomycetaceae</taxon>
        <taxon>Pauljensenia</taxon>
    </lineage>
</organism>
<dbReference type="KEGG" id="phon:BH719_05245"/>
<dbReference type="AlphaFoldDB" id="A0A1D8B2J0"/>
<feature type="compositionally biased region" description="Basic and acidic residues" evidence="7">
    <location>
        <begin position="266"/>
        <end position="281"/>
    </location>
</feature>
<dbReference type="EMBL" id="CP017298">
    <property type="protein sequence ID" value="AOS47342.1"/>
    <property type="molecule type" value="Genomic_DNA"/>
</dbReference>
<dbReference type="PROSITE" id="PS00062">
    <property type="entry name" value="ALDOKETO_REDUCTASE_2"/>
    <property type="match status" value="1"/>
</dbReference>
<feature type="binding site" evidence="5">
    <location>
        <position position="111"/>
    </location>
    <ligand>
        <name>substrate</name>
    </ligand>
</feature>
<evidence type="ECO:0000256" key="1">
    <source>
        <dbReference type="ARBA" id="ARBA00007905"/>
    </source>
</evidence>
<dbReference type="PROSITE" id="PS00798">
    <property type="entry name" value="ALDOKETO_REDUCTASE_1"/>
    <property type="match status" value="1"/>
</dbReference>
<dbReference type="CDD" id="cd19132">
    <property type="entry name" value="AKR_AKR5D1_E1"/>
    <property type="match status" value="1"/>
</dbReference>
<proteinExistence type="inferred from homology"/>
<dbReference type="Pfam" id="PF00248">
    <property type="entry name" value="Aldo_ket_red"/>
    <property type="match status" value="1"/>
</dbReference>
<evidence type="ECO:0000256" key="4">
    <source>
        <dbReference type="PIRSR" id="PIRSR000097-1"/>
    </source>
</evidence>
<keyword evidence="2" id="KW-0521">NADP</keyword>
<feature type="site" description="Lowers pKa of active site Tyr" evidence="6">
    <location>
        <position position="78"/>
    </location>
</feature>
<dbReference type="GO" id="GO:0016616">
    <property type="term" value="F:oxidoreductase activity, acting on the CH-OH group of donors, NAD or NADP as acceptor"/>
    <property type="evidence" value="ECO:0007669"/>
    <property type="project" value="UniProtKB-ARBA"/>
</dbReference>
<evidence type="ECO:0000259" key="8">
    <source>
        <dbReference type="Pfam" id="PF00248"/>
    </source>
</evidence>
<name>A0A1D8B2J0_9ACTO</name>
<keyword evidence="10" id="KW-1185">Reference proteome</keyword>
<keyword evidence="3" id="KW-0560">Oxidoreductase</keyword>
<dbReference type="InterPro" id="IPR023210">
    <property type="entry name" value="NADP_OxRdtase_dom"/>
</dbReference>
<evidence type="ECO:0000256" key="3">
    <source>
        <dbReference type="ARBA" id="ARBA00023002"/>
    </source>
</evidence>
<evidence type="ECO:0000256" key="5">
    <source>
        <dbReference type="PIRSR" id="PIRSR000097-2"/>
    </source>
</evidence>
<dbReference type="PANTHER" id="PTHR43827">
    <property type="entry name" value="2,5-DIKETO-D-GLUCONIC ACID REDUCTASE"/>
    <property type="match status" value="1"/>
</dbReference>
<dbReference type="FunFam" id="3.20.20.100:FF:000002">
    <property type="entry name" value="2,5-diketo-D-gluconic acid reductase A"/>
    <property type="match status" value="1"/>
</dbReference>
<gene>
    <name evidence="9" type="ORF">BH719_05245</name>
</gene>
<feature type="domain" description="NADP-dependent oxidoreductase" evidence="8">
    <location>
        <begin position="33"/>
        <end position="263"/>
    </location>
</feature>
<evidence type="ECO:0000256" key="6">
    <source>
        <dbReference type="PIRSR" id="PIRSR000097-3"/>
    </source>
</evidence>
<dbReference type="Proteomes" id="UP000095214">
    <property type="component" value="Chromosome"/>
</dbReference>